<evidence type="ECO:0000313" key="3">
    <source>
        <dbReference type="EMBL" id="MBB2195444.1"/>
    </source>
</evidence>
<accession>A0A7W4PJA6</accession>
<dbReference type="Proteomes" id="UP000530320">
    <property type="component" value="Unassembled WGS sequence"/>
</dbReference>
<evidence type="ECO:0008006" key="8">
    <source>
        <dbReference type="Google" id="ProtNLM"/>
    </source>
</evidence>
<evidence type="ECO:0000313" key="2">
    <source>
        <dbReference type="EMBL" id="MBB2166296.1"/>
    </source>
</evidence>
<keyword evidence="1" id="KW-1133">Transmembrane helix</keyword>
<dbReference type="AlphaFoldDB" id="A0A7W4PJA6"/>
<keyword evidence="6" id="KW-1185">Reference proteome</keyword>
<protein>
    <recommendedName>
        <fullName evidence="8">DUF3649 domain-containing protein</fullName>
    </recommendedName>
</protein>
<dbReference type="EMBL" id="JABEQN010000029">
    <property type="protein sequence ID" value="MBB2195444.1"/>
    <property type="molecule type" value="Genomic_DNA"/>
</dbReference>
<dbReference type="EMBL" id="JABEQP010000022">
    <property type="protein sequence ID" value="MBB2199553.1"/>
    <property type="molecule type" value="Genomic_DNA"/>
</dbReference>
<sequence length="99" mass="10128">MATPGNARQAAMRMGMILRVAVAIVGGYAVAALAGIALSRCLPWSRAENVTAGMLAGLLLWPAMVMTGFALRTLLHVCAAITGIAALLAALALLGGWRP</sequence>
<dbReference type="RefSeq" id="WP_182975337.1">
    <property type="nucleotide sequence ID" value="NZ_JABEQN010000029.1"/>
</dbReference>
<evidence type="ECO:0000313" key="5">
    <source>
        <dbReference type="Proteomes" id="UP000530320"/>
    </source>
</evidence>
<gene>
    <name evidence="3" type="ORF">HLH25_17785</name>
    <name evidence="2" type="ORF">HLH26_17545</name>
    <name evidence="4" type="ORF">HLH44_19305</name>
</gene>
<evidence type="ECO:0000313" key="7">
    <source>
        <dbReference type="Proteomes" id="UP000561077"/>
    </source>
</evidence>
<keyword evidence="1" id="KW-0472">Membrane</keyword>
<name>A0A7W4PJA6_9PROT</name>
<reference evidence="5 6" key="1">
    <citation type="submission" date="2020-04" db="EMBL/GenBank/DDBJ databases">
        <title>Description of novel Gluconacetobacter.</title>
        <authorList>
            <person name="Sombolestani A."/>
        </authorList>
    </citation>
    <scope>NUCLEOTIDE SEQUENCE [LARGE SCALE GENOMIC DNA]</scope>
    <source>
        <strain evidence="3 6">LMG 1728</strain>
        <strain evidence="2 7">LMG 1731</strain>
        <strain evidence="4 5">LMG 22058</strain>
    </source>
</reference>
<feature type="transmembrane region" description="Helical" evidence="1">
    <location>
        <begin position="16"/>
        <end position="38"/>
    </location>
</feature>
<dbReference type="EMBL" id="JABEQO010000029">
    <property type="protein sequence ID" value="MBB2166296.1"/>
    <property type="molecule type" value="Genomic_DNA"/>
</dbReference>
<dbReference type="Proteomes" id="UP000540490">
    <property type="component" value="Unassembled WGS sequence"/>
</dbReference>
<proteinExistence type="predicted"/>
<dbReference type="Proteomes" id="UP000561077">
    <property type="component" value="Unassembled WGS sequence"/>
</dbReference>
<evidence type="ECO:0000256" key="1">
    <source>
        <dbReference type="SAM" id="Phobius"/>
    </source>
</evidence>
<evidence type="ECO:0000313" key="4">
    <source>
        <dbReference type="EMBL" id="MBB2199553.1"/>
    </source>
</evidence>
<keyword evidence="1" id="KW-0812">Transmembrane</keyword>
<feature type="transmembrane region" description="Helical" evidence="1">
    <location>
        <begin position="50"/>
        <end position="71"/>
    </location>
</feature>
<feature type="transmembrane region" description="Helical" evidence="1">
    <location>
        <begin position="78"/>
        <end position="97"/>
    </location>
</feature>
<comment type="caution">
    <text evidence="4">The sequence shown here is derived from an EMBL/GenBank/DDBJ whole genome shotgun (WGS) entry which is preliminary data.</text>
</comment>
<organism evidence="4 5">
    <name type="scientific">Gluconacetobacter dulcium</name>
    <dbReference type="NCBI Taxonomy" id="2729096"/>
    <lineage>
        <taxon>Bacteria</taxon>
        <taxon>Pseudomonadati</taxon>
        <taxon>Pseudomonadota</taxon>
        <taxon>Alphaproteobacteria</taxon>
        <taxon>Acetobacterales</taxon>
        <taxon>Acetobacteraceae</taxon>
        <taxon>Gluconacetobacter</taxon>
    </lineage>
</organism>
<evidence type="ECO:0000313" key="6">
    <source>
        <dbReference type="Proteomes" id="UP000540490"/>
    </source>
</evidence>